<name>A0A0V0GY53_SOLCH</name>
<accession>A0A0V0GY53</accession>
<organism evidence="1">
    <name type="scientific">Solanum chacoense</name>
    <name type="common">Chaco potato</name>
    <dbReference type="NCBI Taxonomy" id="4108"/>
    <lineage>
        <taxon>Eukaryota</taxon>
        <taxon>Viridiplantae</taxon>
        <taxon>Streptophyta</taxon>
        <taxon>Embryophyta</taxon>
        <taxon>Tracheophyta</taxon>
        <taxon>Spermatophyta</taxon>
        <taxon>Magnoliopsida</taxon>
        <taxon>eudicotyledons</taxon>
        <taxon>Gunneridae</taxon>
        <taxon>Pentapetalae</taxon>
        <taxon>asterids</taxon>
        <taxon>lamiids</taxon>
        <taxon>Solanales</taxon>
        <taxon>Solanaceae</taxon>
        <taxon>Solanoideae</taxon>
        <taxon>Solaneae</taxon>
        <taxon>Solanum</taxon>
    </lineage>
</organism>
<evidence type="ECO:0000313" key="1">
    <source>
        <dbReference type="EMBL" id="JAP12711.1"/>
    </source>
</evidence>
<dbReference type="EMBL" id="GEDG01029175">
    <property type="protein sequence ID" value="JAP12711.1"/>
    <property type="molecule type" value="Transcribed_RNA"/>
</dbReference>
<proteinExistence type="predicted"/>
<dbReference type="AlphaFoldDB" id="A0A0V0GY53"/>
<protein>
    <submittedName>
        <fullName evidence="1">Putative ovule protein</fullName>
    </submittedName>
</protein>
<sequence length="81" mass="9711">MKVLLDFSKSCKKFFQNPSCLSFSRVFTHRKKLKSLSKKRFEGVFQANVFFHHKTLTYLQRNNNYPNILTLHQFFSKSIFS</sequence>
<reference evidence="1" key="1">
    <citation type="submission" date="2015-12" db="EMBL/GenBank/DDBJ databases">
        <title>Gene expression during late stages of embryo sac development: a critical building block for successful pollen-pistil interactions.</title>
        <authorList>
            <person name="Liu Y."/>
            <person name="Joly V."/>
            <person name="Sabar M."/>
            <person name="Matton D.P."/>
        </authorList>
    </citation>
    <scope>NUCLEOTIDE SEQUENCE</scope>
</reference>